<dbReference type="RefSeq" id="WP_245426397.1">
    <property type="nucleotide sequence ID" value="NZ_QPJM01000010.1"/>
</dbReference>
<organism evidence="1 2">
    <name type="scientific">Phyllobacterium bourgognense</name>
    <dbReference type="NCBI Taxonomy" id="314236"/>
    <lineage>
        <taxon>Bacteria</taxon>
        <taxon>Pseudomonadati</taxon>
        <taxon>Pseudomonadota</taxon>
        <taxon>Alphaproteobacteria</taxon>
        <taxon>Hyphomicrobiales</taxon>
        <taxon>Phyllobacteriaceae</taxon>
        <taxon>Phyllobacterium</taxon>
    </lineage>
</organism>
<dbReference type="EMBL" id="QPJM01000010">
    <property type="protein sequence ID" value="RCW81548.1"/>
    <property type="molecule type" value="Genomic_DNA"/>
</dbReference>
<dbReference type="AlphaFoldDB" id="A0A368YPS1"/>
<dbReference type="InterPro" id="IPR010385">
    <property type="entry name" value="DUF982"/>
</dbReference>
<evidence type="ECO:0000313" key="2">
    <source>
        <dbReference type="Proteomes" id="UP000253324"/>
    </source>
</evidence>
<comment type="caution">
    <text evidence="1">The sequence shown here is derived from an EMBL/GenBank/DDBJ whole genome shotgun (WGS) entry which is preliminary data.</text>
</comment>
<keyword evidence="2" id="KW-1185">Reference proteome</keyword>
<evidence type="ECO:0000313" key="1">
    <source>
        <dbReference type="EMBL" id="RCW81548.1"/>
    </source>
</evidence>
<dbReference type="Gene3D" id="6.10.250.730">
    <property type="match status" value="1"/>
</dbReference>
<protein>
    <submittedName>
        <fullName evidence="1">Uncharacterized protein DUF982</fullName>
    </submittedName>
</protein>
<sequence length="85" mass="9299">MTTPFPSVTIEIQPAGKSRNIASAPEAAEVLLMNWPIHDGVKLKAARQKCLDALDGKVTVTECRSAFIEAAKEARIFVDYPVKRS</sequence>
<gene>
    <name evidence="1" type="ORF">C7476_110102</name>
</gene>
<dbReference type="Pfam" id="PF06169">
    <property type="entry name" value="DUF982"/>
    <property type="match status" value="1"/>
</dbReference>
<dbReference type="Proteomes" id="UP000253324">
    <property type="component" value="Unassembled WGS sequence"/>
</dbReference>
<proteinExistence type="predicted"/>
<accession>A0A368YPS1</accession>
<name>A0A368YPS1_9HYPH</name>
<reference evidence="1 2" key="1">
    <citation type="submission" date="2018-07" db="EMBL/GenBank/DDBJ databases">
        <title>Genomic Encyclopedia of Type Strains, Phase III (KMG-III): the genomes of soil and plant-associated and newly described type strains.</title>
        <authorList>
            <person name="Whitman W."/>
        </authorList>
    </citation>
    <scope>NUCLEOTIDE SEQUENCE [LARGE SCALE GENOMIC DNA]</scope>
    <source>
        <strain evidence="1 2">31-25a</strain>
    </source>
</reference>